<sequence>MILRSLSVTAYLVPDLNNFNLTNFYSINSRFLNDDLSCVFHKFRDRFKSSKSTSIIIIIKRPIYTLFI</sequence>
<name>A0A3M7P9L0_BRAPC</name>
<proteinExistence type="predicted"/>
<gene>
    <name evidence="1" type="ORF">BpHYR1_043264</name>
</gene>
<keyword evidence="2" id="KW-1185">Reference proteome</keyword>
<accession>A0A3M7P9L0</accession>
<evidence type="ECO:0000313" key="2">
    <source>
        <dbReference type="Proteomes" id="UP000276133"/>
    </source>
</evidence>
<reference evidence="1 2" key="1">
    <citation type="journal article" date="2018" name="Sci. Rep.">
        <title>Genomic signatures of local adaptation to the degree of environmental predictability in rotifers.</title>
        <authorList>
            <person name="Franch-Gras L."/>
            <person name="Hahn C."/>
            <person name="Garcia-Roger E.M."/>
            <person name="Carmona M.J."/>
            <person name="Serra M."/>
            <person name="Gomez A."/>
        </authorList>
    </citation>
    <scope>NUCLEOTIDE SEQUENCE [LARGE SCALE GENOMIC DNA]</scope>
    <source>
        <strain evidence="1">HYR1</strain>
    </source>
</reference>
<evidence type="ECO:0000313" key="1">
    <source>
        <dbReference type="EMBL" id="RMZ95765.1"/>
    </source>
</evidence>
<organism evidence="1 2">
    <name type="scientific">Brachionus plicatilis</name>
    <name type="common">Marine rotifer</name>
    <name type="synonym">Brachionus muelleri</name>
    <dbReference type="NCBI Taxonomy" id="10195"/>
    <lineage>
        <taxon>Eukaryota</taxon>
        <taxon>Metazoa</taxon>
        <taxon>Spiralia</taxon>
        <taxon>Gnathifera</taxon>
        <taxon>Rotifera</taxon>
        <taxon>Eurotatoria</taxon>
        <taxon>Monogononta</taxon>
        <taxon>Pseudotrocha</taxon>
        <taxon>Ploima</taxon>
        <taxon>Brachionidae</taxon>
        <taxon>Brachionus</taxon>
    </lineage>
</organism>
<dbReference type="EMBL" id="REGN01012342">
    <property type="protein sequence ID" value="RMZ95765.1"/>
    <property type="molecule type" value="Genomic_DNA"/>
</dbReference>
<protein>
    <submittedName>
        <fullName evidence="1">Uncharacterized protein</fullName>
    </submittedName>
</protein>
<dbReference type="AlphaFoldDB" id="A0A3M7P9L0"/>
<comment type="caution">
    <text evidence="1">The sequence shown here is derived from an EMBL/GenBank/DDBJ whole genome shotgun (WGS) entry which is preliminary data.</text>
</comment>
<dbReference type="Proteomes" id="UP000276133">
    <property type="component" value="Unassembled WGS sequence"/>
</dbReference>